<dbReference type="EMBL" id="WNWW01000380">
    <property type="protein sequence ID" value="KAF3425512.1"/>
    <property type="molecule type" value="Genomic_DNA"/>
</dbReference>
<name>A0A833S9H2_9HYME</name>
<comment type="caution">
    <text evidence="6">The sequence shown here is derived from an EMBL/GenBank/DDBJ whole genome shotgun (WGS) entry which is preliminary data.</text>
</comment>
<dbReference type="InterPro" id="IPR001114">
    <property type="entry name" value="Adenylosuccinate_synthetase"/>
</dbReference>
<keyword evidence="2" id="KW-0479">Metal-binding</keyword>
<accession>A0A833S9H2</accession>
<evidence type="ECO:0000313" key="7">
    <source>
        <dbReference type="Proteomes" id="UP000655588"/>
    </source>
</evidence>
<keyword evidence="5" id="KW-0460">Magnesium</keyword>
<dbReference type="Pfam" id="PF00709">
    <property type="entry name" value="Adenylsucc_synt"/>
    <property type="match status" value="1"/>
</dbReference>
<dbReference type="GO" id="GO:0046872">
    <property type="term" value="F:metal ion binding"/>
    <property type="evidence" value="ECO:0007669"/>
    <property type="project" value="UniProtKB-KW"/>
</dbReference>
<dbReference type="GO" id="GO:0004019">
    <property type="term" value="F:adenylosuccinate synthase activity"/>
    <property type="evidence" value="ECO:0007669"/>
    <property type="project" value="InterPro"/>
</dbReference>
<keyword evidence="7" id="KW-1185">Reference proteome</keyword>
<dbReference type="Gene3D" id="3.40.440.10">
    <property type="entry name" value="Adenylosuccinate Synthetase, subunit A, domain 1"/>
    <property type="match status" value="1"/>
</dbReference>
<keyword evidence="1" id="KW-0436">Ligase</keyword>
<keyword evidence="3" id="KW-0547">Nucleotide-binding</keyword>
<dbReference type="GO" id="GO:0000166">
    <property type="term" value="F:nucleotide binding"/>
    <property type="evidence" value="ECO:0007669"/>
    <property type="project" value="UniProtKB-KW"/>
</dbReference>
<dbReference type="AlphaFoldDB" id="A0A833S9H2"/>
<evidence type="ECO:0000256" key="5">
    <source>
        <dbReference type="ARBA" id="ARBA00022842"/>
    </source>
</evidence>
<dbReference type="InterPro" id="IPR042109">
    <property type="entry name" value="Adenylosuccinate_synth_dom1"/>
</dbReference>
<dbReference type="Proteomes" id="UP000655588">
    <property type="component" value="Unassembled WGS sequence"/>
</dbReference>
<evidence type="ECO:0000256" key="1">
    <source>
        <dbReference type="ARBA" id="ARBA00022598"/>
    </source>
</evidence>
<dbReference type="SUPFAM" id="SSF52540">
    <property type="entry name" value="P-loop containing nucleoside triphosphate hydrolases"/>
    <property type="match status" value="1"/>
</dbReference>
<evidence type="ECO:0000313" key="6">
    <source>
        <dbReference type="EMBL" id="KAF3425512.1"/>
    </source>
</evidence>
<protein>
    <recommendedName>
        <fullName evidence="8">Adenylosuccinate synthetase</fullName>
    </recommendedName>
</protein>
<dbReference type="GO" id="GO:0006164">
    <property type="term" value="P:purine nucleotide biosynthetic process"/>
    <property type="evidence" value="ECO:0007669"/>
    <property type="project" value="UniProtKB-KW"/>
</dbReference>
<evidence type="ECO:0000256" key="4">
    <source>
        <dbReference type="ARBA" id="ARBA00022755"/>
    </source>
</evidence>
<evidence type="ECO:0008006" key="8">
    <source>
        <dbReference type="Google" id="ProtNLM"/>
    </source>
</evidence>
<gene>
    <name evidence="6" type="ORF">E2986_13371</name>
</gene>
<reference evidence="6" key="1">
    <citation type="submission" date="2019-11" db="EMBL/GenBank/DDBJ databases">
        <title>The nuclear and mitochondrial genomes of Frieseomelitta varia - a highly eusocial stingless bee (Meliponini) with a permanently sterile worker caste.</title>
        <authorList>
            <person name="Freitas F.C.P."/>
            <person name="Lourenco A.P."/>
            <person name="Nunes F.M.F."/>
            <person name="Paschoal A.R."/>
            <person name="Abreu F.C.P."/>
            <person name="Barbin F.O."/>
            <person name="Bataglia L."/>
            <person name="Cardoso-Junior C.A.M."/>
            <person name="Cervoni M.S."/>
            <person name="Silva S.R."/>
            <person name="Dalarmi F."/>
            <person name="Del Lama M.A."/>
            <person name="Depintor T.S."/>
            <person name="Ferreira K.M."/>
            <person name="Goria P.S."/>
            <person name="Jaskot M.C."/>
            <person name="Lago D.C."/>
            <person name="Luna-Lucena D."/>
            <person name="Moda L.M."/>
            <person name="Nascimento L."/>
            <person name="Pedrino M."/>
            <person name="Rabico F.O."/>
            <person name="Sanches F.C."/>
            <person name="Santos D.E."/>
            <person name="Santos C.G."/>
            <person name="Vieira J."/>
            <person name="Lopes T.F."/>
            <person name="Barchuk A.R."/>
            <person name="Hartfelder K."/>
            <person name="Simoes Z.L.P."/>
            <person name="Bitondi M.M.G."/>
            <person name="Pinheiro D.G."/>
        </authorList>
    </citation>
    <scope>NUCLEOTIDE SEQUENCE</scope>
    <source>
        <strain evidence="6">USP_RPSP 00005682</strain>
        <tissue evidence="6">Whole individual</tissue>
    </source>
</reference>
<evidence type="ECO:0000256" key="3">
    <source>
        <dbReference type="ARBA" id="ARBA00022741"/>
    </source>
</evidence>
<sequence>MSGETFSIVLSYNPVFVETTHCTSISNVRKCYENINLKRMPNQIISSKFPFDLFKVQGSDRSAPCSVNFPINNALSTFESLTDQGGSNAGHTVVVDGAEFHFHLLPSGIINPRCTSLIVISIHGGGGKDEKIALDIKIELISLFVLKCLTFKRQAYHNHTRNTDNTVFHVIVNYGILSSHSSGDFKPLRQRRSMIYFRNASSNNSDIHWAILIEYLVPNTKAEELFHFSHFRHLLC</sequence>
<proteinExistence type="predicted"/>
<evidence type="ECO:0000256" key="2">
    <source>
        <dbReference type="ARBA" id="ARBA00022723"/>
    </source>
</evidence>
<organism evidence="6 7">
    <name type="scientific">Frieseomelitta varia</name>
    <dbReference type="NCBI Taxonomy" id="561572"/>
    <lineage>
        <taxon>Eukaryota</taxon>
        <taxon>Metazoa</taxon>
        <taxon>Ecdysozoa</taxon>
        <taxon>Arthropoda</taxon>
        <taxon>Hexapoda</taxon>
        <taxon>Insecta</taxon>
        <taxon>Pterygota</taxon>
        <taxon>Neoptera</taxon>
        <taxon>Endopterygota</taxon>
        <taxon>Hymenoptera</taxon>
        <taxon>Apocrita</taxon>
        <taxon>Aculeata</taxon>
        <taxon>Apoidea</taxon>
        <taxon>Anthophila</taxon>
        <taxon>Apidae</taxon>
        <taxon>Frieseomelitta</taxon>
    </lineage>
</organism>
<keyword evidence="4" id="KW-0658">Purine biosynthesis</keyword>
<dbReference type="InterPro" id="IPR027417">
    <property type="entry name" value="P-loop_NTPase"/>
</dbReference>